<evidence type="ECO:0000259" key="7">
    <source>
        <dbReference type="Pfam" id="PF13532"/>
    </source>
</evidence>
<dbReference type="InterPro" id="IPR027450">
    <property type="entry name" value="AlkB-like"/>
</dbReference>
<feature type="non-terminal residue" evidence="8">
    <location>
        <position position="226"/>
    </location>
</feature>
<comment type="caution">
    <text evidence="8">The sequence shown here is derived from an EMBL/GenBank/DDBJ whole genome shotgun (WGS) entry which is preliminary data.</text>
</comment>
<name>A0A699L777_TANCI</name>
<evidence type="ECO:0000256" key="4">
    <source>
        <dbReference type="ARBA" id="ARBA00023002"/>
    </source>
</evidence>
<keyword evidence="3 8" id="KW-0223">Dioxygenase</keyword>
<dbReference type="PANTHER" id="PTHR16557:SF10">
    <property type="entry name" value="2-OXOGLUTARATE-DEPENDENT DIOXYGENASE FAMILY PROTEIN"/>
    <property type="match status" value="1"/>
</dbReference>
<dbReference type="GO" id="GO:0008198">
    <property type="term" value="F:ferrous iron binding"/>
    <property type="evidence" value="ECO:0007669"/>
    <property type="project" value="TreeGrafter"/>
</dbReference>
<dbReference type="GO" id="GO:0035516">
    <property type="term" value="F:broad specificity oxidative DNA demethylase activity"/>
    <property type="evidence" value="ECO:0007669"/>
    <property type="project" value="TreeGrafter"/>
</dbReference>
<feature type="binding site" evidence="6">
    <location>
        <position position="159"/>
    </location>
    <ligand>
        <name>Fe cation</name>
        <dbReference type="ChEBI" id="CHEBI:24875"/>
        <note>catalytic</note>
    </ligand>
</feature>
<keyword evidence="4" id="KW-0560">Oxidoreductase</keyword>
<dbReference type="GO" id="GO:0005737">
    <property type="term" value="C:cytoplasm"/>
    <property type="evidence" value="ECO:0007669"/>
    <property type="project" value="TreeGrafter"/>
</dbReference>
<dbReference type="SUPFAM" id="SSF51197">
    <property type="entry name" value="Clavaminate synthase-like"/>
    <property type="match status" value="1"/>
</dbReference>
<dbReference type="AlphaFoldDB" id="A0A699L777"/>
<evidence type="ECO:0000256" key="2">
    <source>
        <dbReference type="ARBA" id="ARBA00022723"/>
    </source>
</evidence>
<accession>A0A699L777</accession>
<dbReference type="Pfam" id="PF13532">
    <property type="entry name" value="2OG-FeII_Oxy_2"/>
    <property type="match status" value="1"/>
</dbReference>
<keyword evidence="5 6" id="KW-0408">Iron</keyword>
<evidence type="ECO:0000256" key="5">
    <source>
        <dbReference type="ARBA" id="ARBA00023004"/>
    </source>
</evidence>
<evidence type="ECO:0000256" key="3">
    <source>
        <dbReference type="ARBA" id="ARBA00022964"/>
    </source>
</evidence>
<comment type="cofactor">
    <cofactor evidence="6">
        <name>Fe(2+)</name>
        <dbReference type="ChEBI" id="CHEBI:29033"/>
    </cofactor>
    <text evidence="6">Binds 1 Fe(2+) ion per subunit.</text>
</comment>
<evidence type="ECO:0000313" key="8">
    <source>
        <dbReference type="EMBL" id="GFB29383.1"/>
    </source>
</evidence>
<dbReference type="InterPro" id="IPR037151">
    <property type="entry name" value="AlkB-like_sf"/>
</dbReference>
<comment type="similarity">
    <text evidence="1">Belongs to the alkB family.</text>
</comment>
<protein>
    <submittedName>
        <fullName evidence="8">Oxoglutarate/iron-dependent dioxygenase</fullName>
    </submittedName>
</protein>
<dbReference type="EMBL" id="BKCJ010595047">
    <property type="protein sequence ID" value="GFB29383.1"/>
    <property type="molecule type" value="Genomic_DNA"/>
</dbReference>
<feature type="domain" description="Alpha-ketoglutarate-dependent dioxygenase AlkB-like" evidence="7">
    <location>
        <begin position="48"/>
        <end position="224"/>
    </location>
</feature>
<reference evidence="8" key="1">
    <citation type="journal article" date="2019" name="Sci. Rep.">
        <title>Draft genome of Tanacetum cinerariifolium, the natural source of mosquito coil.</title>
        <authorList>
            <person name="Yamashiro T."/>
            <person name="Shiraishi A."/>
            <person name="Satake H."/>
            <person name="Nakayama K."/>
        </authorList>
    </citation>
    <scope>NUCLEOTIDE SEQUENCE</scope>
</reference>
<feature type="binding site" evidence="6">
    <location>
        <position position="161"/>
    </location>
    <ligand>
        <name>Fe cation</name>
        <dbReference type="ChEBI" id="CHEBI:24875"/>
        <note>catalytic</note>
    </ligand>
</feature>
<gene>
    <name evidence="8" type="ORF">Tci_701354</name>
</gene>
<evidence type="ECO:0000256" key="1">
    <source>
        <dbReference type="ARBA" id="ARBA00007879"/>
    </source>
</evidence>
<evidence type="ECO:0000256" key="6">
    <source>
        <dbReference type="PIRSR" id="PIRSR604574-2"/>
    </source>
</evidence>
<sequence length="226" mass="25131">VDHADHDMYKPNHVTLANDLNQTNSSESTDLLSGINLKKKDLKTLGPGMVLLKNYISISGQVEIVKTCQEFGKGPGGFYQPALLNLRLMCFGRNWDPQTKYNARYRRDGSEAPPIPDKLVSLVQTSIKDSQTYDSSIPSMNPDICIVNFYLTSGRLGLHKDIDESPDSLNKGLPVVSISIGDSAKFLYGRYRDERKANEVLLKSGDVLIFGGRSRRIFHGVKTIIP</sequence>
<dbReference type="PANTHER" id="PTHR16557">
    <property type="entry name" value="ALKYLATED DNA REPAIR PROTEIN ALKB-RELATED"/>
    <property type="match status" value="1"/>
</dbReference>
<organism evidence="8">
    <name type="scientific">Tanacetum cinerariifolium</name>
    <name type="common">Dalmatian daisy</name>
    <name type="synonym">Chrysanthemum cinerariifolium</name>
    <dbReference type="NCBI Taxonomy" id="118510"/>
    <lineage>
        <taxon>Eukaryota</taxon>
        <taxon>Viridiplantae</taxon>
        <taxon>Streptophyta</taxon>
        <taxon>Embryophyta</taxon>
        <taxon>Tracheophyta</taxon>
        <taxon>Spermatophyta</taxon>
        <taxon>Magnoliopsida</taxon>
        <taxon>eudicotyledons</taxon>
        <taxon>Gunneridae</taxon>
        <taxon>Pentapetalae</taxon>
        <taxon>asterids</taxon>
        <taxon>campanulids</taxon>
        <taxon>Asterales</taxon>
        <taxon>Asteraceae</taxon>
        <taxon>Asteroideae</taxon>
        <taxon>Anthemideae</taxon>
        <taxon>Anthemidinae</taxon>
        <taxon>Tanacetum</taxon>
    </lineage>
</organism>
<dbReference type="Gene3D" id="2.60.120.590">
    <property type="entry name" value="Alpha-ketoglutarate-dependent dioxygenase AlkB-like"/>
    <property type="match status" value="1"/>
</dbReference>
<feature type="binding site" evidence="6">
    <location>
        <position position="219"/>
    </location>
    <ligand>
        <name>Fe cation</name>
        <dbReference type="ChEBI" id="CHEBI:24875"/>
        <note>catalytic</note>
    </ligand>
</feature>
<dbReference type="GO" id="GO:0035513">
    <property type="term" value="P:oxidative RNA demethylation"/>
    <property type="evidence" value="ECO:0007669"/>
    <property type="project" value="TreeGrafter"/>
</dbReference>
<dbReference type="GO" id="GO:0035515">
    <property type="term" value="F:oxidative RNA demethylase activity"/>
    <property type="evidence" value="ECO:0007669"/>
    <property type="project" value="TreeGrafter"/>
</dbReference>
<keyword evidence="2 6" id="KW-0479">Metal-binding</keyword>
<proteinExistence type="inferred from homology"/>
<dbReference type="InterPro" id="IPR004574">
    <property type="entry name" value="Alkb"/>
</dbReference>
<feature type="non-terminal residue" evidence="8">
    <location>
        <position position="1"/>
    </location>
</feature>